<reference evidence="2 3" key="1">
    <citation type="submission" date="2019-09" db="EMBL/GenBank/DDBJ databases">
        <title>YIM 48816 draft genome.</title>
        <authorList>
            <person name="Jiang L."/>
        </authorList>
    </citation>
    <scope>NUCLEOTIDE SEQUENCE [LARGE SCALE GENOMIC DNA]</scope>
    <source>
        <strain evidence="2 3">YIM 48816</strain>
    </source>
</reference>
<keyword evidence="3" id="KW-1185">Reference proteome</keyword>
<evidence type="ECO:0000313" key="2">
    <source>
        <dbReference type="EMBL" id="KAB1072892.1"/>
    </source>
</evidence>
<gene>
    <name evidence="2" type="ORF">F6X53_27735</name>
</gene>
<evidence type="ECO:0000256" key="1">
    <source>
        <dbReference type="SAM" id="MobiDB-lite"/>
    </source>
</evidence>
<name>A0A6L3SQ70_9HYPH</name>
<dbReference type="EMBL" id="VZZK01000046">
    <property type="protein sequence ID" value="KAB1072892.1"/>
    <property type="molecule type" value="Genomic_DNA"/>
</dbReference>
<protein>
    <submittedName>
        <fullName evidence="2">Uncharacterized protein</fullName>
    </submittedName>
</protein>
<dbReference type="AlphaFoldDB" id="A0A6L3SQ70"/>
<sequence>MTALETLCSELTATVHSDLAVAHPSSLEELRQIALASALSLAPQMAPFIEIKLSPFEPQTVTVGITWYAPSKDWQPQPPGRPAAGRPAA</sequence>
<evidence type="ECO:0000313" key="3">
    <source>
        <dbReference type="Proteomes" id="UP000474159"/>
    </source>
</evidence>
<proteinExistence type="predicted"/>
<feature type="region of interest" description="Disordered" evidence="1">
    <location>
        <begin position="70"/>
        <end position="89"/>
    </location>
</feature>
<dbReference type="RefSeq" id="WP_151004467.1">
    <property type="nucleotide sequence ID" value="NZ_BPQY01000039.1"/>
</dbReference>
<organism evidence="2 3">
    <name type="scientific">Methylobacterium soli</name>
    <dbReference type="NCBI Taxonomy" id="553447"/>
    <lineage>
        <taxon>Bacteria</taxon>
        <taxon>Pseudomonadati</taxon>
        <taxon>Pseudomonadota</taxon>
        <taxon>Alphaproteobacteria</taxon>
        <taxon>Hyphomicrobiales</taxon>
        <taxon>Methylobacteriaceae</taxon>
        <taxon>Methylobacterium</taxon>
    </lineage>
</organism>
<dbReference type="Proteomes" id="UP000474159">
    <property type="component" value="Unassembled WGS sequence"/>
</dbReference>
<comment type="caution">
    <text evidence="2">The sequence shown here is derived from an EMBL/GenBank/DDBJ whole genome shotgun (WGS) entry which is preliminary data.</text>
</comment>
<accession>A0A6L3SQ70</accession>